<dbReference type="RefSeq" id="XP_018020417.1">
    <property type="nucleotide sequence ID" value="XM_018164928.1"/>
</dbReference>
<reference evidence="3" key="1">
    <citation type="submission" date="2025-08" db="UniProtKB">
        <authorList>
            <consortium name="RefSeq"/>
        </authorList>
    </citation>
    <scope>IDENTIFICATION</scope>
</reference>
<name>A0A8B7P317_HYAAZ</name>
<evidence type="ECO:0000256" key="1">
    <source>
        <dbReference type="ARBA" id="ARBA00005598"/>
    </source>
</evidence>
<evidence type="ECO:0000313" key="3">
    <source>
        <dbReference type="RefSeq" id="XP_018020417.1"/>
    </source>
</evidence>
<dbReference type="InterPro" id="IPR029058">
    <property type="entry name" value="AB_hydrolase_fold"/>
</dbReference>
<keyword evidence="2" id="KW-1185">Reference proteome</keyword>
<dbReference type="AlphaFoldDB" id="A0A8B7P317"/>
<accession>A0A8B7P317</accession>
<dbReference type="Gene3D" id="3.40.50.1820">
    <property type="entry name" value="alpha/beta hydrolase"/>
    <property type="match status" value="1"/>
</dbReference>
<dbReference type="PANTHER" id="PTHR11034">
    <property type="entry name" value="N-MYC DOWNSTREAM REGULATED"/>
    <property type="match status" value="1"/>
</dbReference>
<dbReference type="Pfam" id="PF03096">
    <property type="entry name" value="Ndr"/>
    <property type="match status" value="1"/>
</dbReference>
<gene>
    <name evidence="3" type="primary">LOC108676790</name>
</gene>
<dbReference type="Proteomes" id="UP000694843">
    <property type="component" value="Unplaced"/>
</dbReference>
<organism evidence="2 3">
    <name type="scientific">Hyalella azteca</name>
    <name type="common">Amphipod</name>
    <dbReference type="NCBI Taxonomy" id="294128"/>
    <lineage>
        <taxon>Eukaryota</taxon>
        <taxon>Metazoa</taxon>
        <taxon>Ecdysozoa</taxon>
        <taxon>Arthropoda</taxon>
        <taxon>Crustacea</taxon>
        <taxon>Multicrustacea</taxon>
        <taxon>Malacostraca</taxon>
        <taxon>Eumalacostraca</taxon>
        <taxon>Peracarida</taxon>
        <taxon>Amphipoda</taxon>
        <taxon>Senticaudata</taxon>
        <taxon>Talitrida</taxon>
        <taxon>Talitroidea</taxon>
        <taxon>Hyalellidae</taxon>
        <taxon>Hyalella</taxon>
    </lineage>
</organism>
<evidence type="ECO:0000313" key="2">
    <source>
        <dbReference type="Proteomes" id="UP000694843"/>
    </source>
</evidence>
<sequence length="84" mass="9027">MVRCNVLNITSNYSPHVDDTVALNARLDPACCSWMKIQDCGLVLEEQPGKVMEALRLFLQGQGYAVAGAARRASCVPSSAGSDR</sequence>
<dbReference type="KEGG" id="hazt:108676790"/>
<dbReference type="GeneID" id="108676790"/>
<protein>
    <submittedName>
        <fullName evidence="3">Protein NDRG3</fullName>
    </submittedName>
</protein>
<proteinExistence type="inferred from homology"/>
<comment type="similarity">
    <text evidence="1">Belongs to the NDRG family.</text>
</comment>
<dbReference type="InterPro" id="IPR004142">
    <property type="entry name" value="NDRG"/>
</dbReference>
<dbReference type="OrthoDB" id="741027at2759"/>